<dbReference type="AlphaFoldDB" id="A8RPN5"/>
<protein>
    <submittedName>
        <fullName evidence="1">Uncharacterized protein</fullName>
    </submittedName>
</protein>
<organism evidence="1 2">
    <name type="scientific">Enterocloster bolteae (strain ATCC BAA-613 / DSM 15670 / CCUG 46953 / JCM 12243 / WAL 16351)</name>
    <name type="common">Clostridium bolteae</name>
    <dbReference type="NCBI Taxonomy" id="411902"/>
    <lineage>
        <taxon>Bacteria</taxon>
        <taxon>Bacillati</taxon>
        <taxon>Bacillota</taxon>
        <taxon>Clostridia</taxon>
        <taxon>Lachnospirales</taxon>
        <taxon>Lachnospiraceae</taxon>
        <taxon>Enterocloster</taxon>
    </lineage>
</organism>
<name>A8RPN5_ENTBW</name>
<reference evidence="1 2" key="1">
    <citation type="submission" date="2007-08" db="EMBL/GenBank/DDBJ databases">
        <authorList>
            <person name="Fulton L."/>
            <person name="Clifton S."/>
            <person name="Fulton B."/>
            <person name="Xu J."/>
            <person name="Minx P."/>
            <person name="Pepin K.H."/>
            <person name="Johnson M."/>
            <person name="Thiruvilangam P."/>
            <person name="Bhonagiri V."/>
            <person name="Nash W.E."/>
            <person name="Mardis E.R."/>
            <person name="Wilson R.K."/>
        </authorList>
    </citation>
    <scope>NUCLEOTIDE SEQUENCE [LARGE SCALE GENOMIC DNA]</scope>
    <source>
        <strain evidence="2">ATCC BAA-613 / DSM 15670 / CCUG 46953 / JCM 12243 / WAL 16351</strain>
    </source>
</reference>
<gene>
    <name evidence="1" type="ORF">CLOBOL_02521</name>
</gene>
<evidence type="ECO:0000313" key="2">
    <source>
        <dbReference type="Proteomes" id="UP000005396"/>
    </source>
</evidence>
<sequence>MRAGWNVSRKEYRQDGMQAGKSTGRIECGWNTMCRKYNGGQR</sequence>
<dbReference type="EMBL" id="ABCC02000023">
    <property type="protein sequence ID" value="EDP17449.1"/>
    <property type="molecule type" value="Genomic_DNA"/>
</dbReference>
<proteinExistence type="predicted"/>
<evidence type="ECO:0000313" key="1">
    <source>
        <dbReference type="EMBL" id="EDP17449.1"/>
    </source>
</evidence>
<reference evidence="1 2" key="2">
    <citation type="submission" date="2007-09" db="EMBL/GenBank/DDBJ databases">
        <title>Draft genome sequence of Clostridium bolteae (ATCC BAA-613).</title>
        <authorList>
            <person name="Sudarsanam P."/>
            <person name="Ley R."/>
            <person name="Guruge J."/>
            <person name="Turnbaugh P.J."/>
            <person name="Mahowald M."/>
            <person name="Liep D."/>
            <person name="Gordon J."/>
        </authorList>
    </citation>
    <scope>NUCLEOTIDE SEQUENCE [LARGE SCALE GENOMIC DNA]</scope>
    <source>
        <strain evidence="2">ATCC BAA-613 / DSM 15670 / CCUG 46953 / JCM 12243 / WAL 16351</strain>
    </source>
</reference>
<comment type="caution">
    <text evidence="1">The sequence shown here is derived from an EMBL/GenBank/DDBJ whole genome shotgun (WGS) entry which is preliminary data.</text>
</comment>
<dbReference type="PaxDb" id="411902-CLOBOL_02521"/>
<dbReference type="HOGENOM" id="CLU_3249432_0_0_9"/>
<accession>A8RPN5</accession>
<dbReference type="Proteomes" id="UP000005396">
    <property type="component" value="Unassembled WGS sequence"/>
</dbReference>